<proteinExistence type="inferred from homology"/>
<feature type="domain" description="Bin3-type SAM" evidence="8">
    <location>
        <begin position="334"/>
        <end position="565"/>
    </location>
</feature>
<dbReference type="GO" id="GO:0040031">
    <property type="term" value="P:snRNA modification"/>
    <property type="evidence" value="ECO:0007669"/>
    <property type="project" value="TreeGrafter"/>
</dbReference>
<keyword evidence="4 5" id="KW-0949">S-adenosyl-L-methionine</keyword>
<keyword evidence="2 6" id="KW-0489">Methyltransferase</keyword>
<dbReference type="InterPro" id="IPR010675">
    <property type="entry name" value="Bin3_C"/>
</dbReference>
<feature type="compositionally biased region" description="Polar residues" evidence="7">
    <location>
        <begin position="641"/>
        <end position="657"/>
    </location>
</feature>
<feature type="compositionally biased region" description="Polar residues" evidence="7">
    <location>
        <begin position="612"/>
        <end position="630"/>
    </location>
</feature>
<feature type="compositionally biased region" description="Basic residues" evidence="7">
    <location>
        <begin position="163"/>
        <end position="174"/>
    </location>
</feature>
<gene>
    <name evidence="9" type="ORF">MEDL_56579</name>
</gene>
<organism evidence="9 10">
    <name type="scientific">Mytilus edulis</name>
    <name type="common">Blue mussel</name>
    <dbReference type="NCBI Taxonomy" id="6550"/>
    <lineage>
        <taxon>Eukaryota</taxon>
        <taxon>Metazoa</taxon>
        <taxon>Spiralia</taxon>
        <taxon>Lophotrochozoa</taxon>
        <taxon>Mollusca</taxon>
        <taxon>Bivalvia</taxon>
        <taxon>Autobranchia</taxon>
        <taxon>Pteriomorphia</taxon>
        <taxon>Mytilida</taxon>
        <taxon>Mytiloidea</taxon>
        <taxon>Mytilidae</taxon>
        <taxon>Mytilinae</taxon>
        <taxon>Mytilus</taxon>
    </lineage>
</organism>
<evidence type="ECO:0000313" key="9">
    <source>
        <dbReference type="EMBL" id="CAG2244493.1"/>
    </source>
</evidence>
<dbReference type="Gene3D" id="3.40.50.150">
    <property type="entry name" value="Vaccinia Virus protein VP39"/>
    <property type="match status" value="1"/>
</dbReference>
<dbReference type="GO" id="GO:0008171">
    <property type="term" value="F:O-methyltransferase activity"/>
    <property type="evidence" value="ECO:0007669"/>
    <property type="project" value="UniProtKB-UniRule"/>
</dbReference>
<dbReference type="SUPFAM" id="SSF53335">
    <property type="entry name" value="S-adenosyl-L-methionine-dependent methyltransferases"/>
    <property type="match status" value="1"/>
</dbReference>
<feature type="region of interest" description="Disordered" evidence="7">
    <location>
        <begin position="724"/>
        <end position="757"/>
    </location>
</feature>
<dbReference type="EC" id="2.1.1.-" evidence="6"/>
<dbReference type="Pfam" id="PF13649">
    <property type="entry name" value="Methyltransf_25"/>
    <property type="match status" value="1"/>
</dbReference>
<feature type="compositionally biased region" description="Low complexity" evidence="7">
    <location>
        <begin position="674"/>
        <end position="700"/>
    </location>
</feature>
<dbReference type="InterPro" id="IPR024160">
    <property type="entry name" value="BIN3_SAM-bd_dom"/>
</dbReference>
<feature type="region of interest" description="Disordered" evidence="7">
    <location>
        <begin position="1"/>
        <end position="41"/>
    </location>
</feature>
<feature type="region of interest" description="Disordered" evidence="7">
    <location>
        <begin position="71"/>
        <end position="90"/>
    </location>
</feature>
<protein>
    <recommendedName>
        <fullName evidence="6">RNA methyltransferase</fullName>
        <ecNumber evidence="6">2.1.1.-</ecNumber>
    </recommendedName>
</protein>
<evidence type="ECO:0000256" key="3">
    <source>
        <dbReference type="ARBA" id="ARBA00022679"/>
    </source>
</evidence>
<sequence length="757" mass="85244">MSVEVKTPTHTQFEHSEFLCGDKQSSSKPKPSPVTFKFDENQQNYNSYRRASDGGQNLSVQWKKRKLSTNRNDASFYGPGSRRKRFKSTPSEQIVLPTKFLLGGNINDPLNLNSINEEENDKTPYSSPVPTPAHRKELINSVPFNITDPLNLESADDEIGMRGAKKKKRNKKRHESFSSGSQLAKEWVPSEKRKNLMQALKIEIDEPKLTDMNLTQMKSPQMKELTFKLSSSSKPDKIVSPVIPQSSPRPRKRTRCSSMSDVHARPESTAARAIFRTSLSPSRNLEIPKPLPVKISKKSNQKQSGAVKFNKNPKFVHGNYNRYYGYRNPETEDDYRLHCFKQEWFEKKDVLDIGCNVGHLTLSIARDFNPTKIVGVDIDRTLITAARKNIRHYITSRQTDSKSFPVSNSINYGPILAPPVVGNSPKDGFPYNITFTQGNYVLSSDEMVDQQREEYDVILALSLTKWIHLNNGDIGLKRFFRRIFNHLRPGGRLILEPQPWSSYKKKKKLTEDIHKSFQSIKLKPHQFSDYLLREVGFSTCEVVDVPFNKSKGFRRPIQLYTKADSTWNSPKDILLSGVTNTPSNMEGMHSYEPSSIATPCSSVISVSASNSPKDTPQFSGEQSVGNTPSNLYEHELHSHEPSSTVNTPQSGEISFANTPLDIDENEPSVPTPQSSILNSSPSISDQGDNSRSSFSNTPSSYIASPLHSQEVVKGINSELVSIEENTSNDIVEPVLDENNENSRTDLESLSKYDSTEK</sequence>
<dbReference type="Pfam" id="PF06859">
    <property type="entry name" value="Bin3"/>
    <property type="match status" value="1"/>
</dbReference>
<dbReference type="AlphaFoldDB" id="A0A8S3UFI4"/>
<feature type="region of interest" description="Disordered" evidence="7">
    <location>
        <begin position="606"/>
        <end position="702"/>
    </location>
</feature>
<evidence type="ECO:0000256" key="2">
    <source>
        <dbReference type="ARBA" id="ARBA00022603"/>
    </source>
</evidence>
<keyword evidence="10" id="KW-1185">Reference proteome</keyword>
<keyword evidence="3 6" id="KW-0808">Transferase</keyword>
<dbReference type="GO" id="GO:0032259">
    <property type="term" value="P:methylation"/>
    <property type="evidence" value="ECO:0007669"/>
    <property type="project" value="UniProtKB-KW"/>
</dbReference>
<evidence type="ECO:0000256" key="5">
    <source>
        <dbReference type="PROSITE-ProRule" id="PRU00848"/>
    </source>
</evidence>
<dbReference type="EMBL" id="CAJPWZ010002738">
    <property type="protein sequence ID" value="CAG2244493.1"/>
    <property type="molecule type" value="Genomic_DNA"/>
</dbReference>
<evidence type="ECO:0000313" key="10">
    <source>
        <dbReference type="Proteomes" id="UP000683360"/>
    </source>
</evidence>
<dbReference type="CDD" id="cd02440">
    <property type="entry name" value="AdoMet_MTases"/>
    <property type="match status" value="1"/>
</dbReference>
<dbReference type="InterPro" id="IPR041698">
    <property type="entry name" value="Methyltransf_25"/>
</dbReference>
<dbReference type="PROSITE" id="PS51515">
    <property type="entry name" value="BIN3_SAM"/>
    <property type="match status" value="1"/>
</dbReference>
<evidence type="ECO:0000256" key="6">
    <source>
        <dbReference type="RuleBase" id="RU367087"/>
    </source>
</evidence>
<evidence type="ECO:0000256" key="4">
    <source>
        <dbReference type="ARBA" id="ARBA00022691"/>
    </source>
</evidence>
<dbReference type="Proteomes" id="UP000683360">
    <property type="component" value="Unassembled WGS sequence"/>
</dbReference>
<evidence type="ECO:0000256" key="7">
    <source>
        <dbReference type="SAM" id="MobiDB-lite"/>
    </source>
</evidence>
<reference evidence="9" key="1">
    <citation type="submission" date="2021-03" db="EMBL/GenBank/DDBJ databases">
        <authorList>
            <person name="Bekaert M."/>
        </authorList>
    </citation>
    <scope>NUCLEOTIDE SEQUENCE</scope>
</reference>
<dbReference type="GO" id="GO:0008173">
    <property type="term" value="F:RNA methyltransferase activity"/>
    <property type="evidence" value="ECO:0007669"/>
    <property type="project" value="UniProtKB-UniRule"/>
</dbReference>
<feature type="compositionally biased region" description="Basic and acidic residues" evidence="7">
    <location>
        <begin position="740"/>
        <end position="757"/>
    </location>
</feature>
<comment type="caution">
    <text evidence="9">The sequence shown here is derived from an EMBL/GenBank/DDBJ whole genome shotgun (WGS) entry which is preliminary data.</text>
</comment>
<dbReference type="OrthoDB" id="273070at2759"/>
<dbReference type="PANTHER" id="PTHR12315:SF0">
    <property type="entry name" value="7SK SNRNA METHYLPHOSPHATE CAPPING ENZYME"/>
    <property type="match status" value="1"/>
</dbReference>
<dbReference type="GO" id="GO:0017069">
    <property type="term" value="F:snRNA binding"/>
    <property type="evidence" value="ECO:0007669"/>
    <property type="project" value="TreeGrafter"/>
</dbReference>
<comment type="similarity">
    <text evidence="1 6">Belongs to the methyltransferase superfamily.</text>
</comment>
<dbReference type="InterPro" id="IPR029063">
    <property type="entry name" value="SAM-dependent_MTases_sf"/>
</dbReference>
<evidence type="ECO:0000259" key="8">
    <source>
        <dbReference type="PROSITE" id="PS51515"/>
    </source>
</evidence>
<feature type="region of interest" description="Disordered" evidence="7">
    <location>
        <begin position="229"/>
        <end position="263"/>
    </location>
</feature>
<name>A0A8S3UFI4_MYTED</name>
<dbReference type="PANTHER" id="PTHR12315">
    <property type="entry name" value="BICOID-INTERACTING PROTEIN RELATED"/>
    <property type="match status" value="1"/>
</dbReference>
<evidence type="ECO:0000256" key="1">
    <source>
        <dbReference type="ARBA" id="ARBA00008361"/>
    </source>
</evidence>
<feature type="region of interest" description="Disordered" evidence="7">
    <location>
        <begin position="162"/>
        <end position="188"/>
    </location>
</feature>
<dbReference type="InterPro" id="IPR039772">
    <property type="entry name" value="Bin3-like"/>
</dbReference>
<accession>A0A8S3UFI4</accession>